<comment type="pathway">
    <text evidence="1">Lipid metabolism; bile acid biosynthesis.</text>
</comment>
<keyword evidence="3 11" id="KW-0378">Hydrolase</keyword>
<comment type="caution">
    <text evidence="11">The sequence shown here is derived from an EMBL/GenBank/DDBJ whole genome shotgun (WGS) entry which is preliminary data.</text>
</comment>
<dbReference type="PANTHER" id="PTHR35527:SF2">
    <property type="entry name" value="HYDROLASE"/>
    <property type="match status" value="1"/>
</dbReference>
<evidence type="ECO:0000256" key="1">
    <source>
        <dbReference type="ARBA" id="ARBA00004860"/>
    </source>
</evidence>
<evidence type="ECO:0000256" key="2">
    <source>
        <dbReference type="ARBA" id="ARBA00006625"/>
    </source>
</evidence>
<feature type="domain" description="Choloylglycine hydrolase/NAAA C-terminal" evidence="10">
    <location>
        <begin position="21"/>
        <end position="326"/>
    </location>
</feature>
<dbReference type="InterPro" id="IPR047711">
    <property type="entry name" value="CBAH"/>
</dbReference>
<dbReference type="EMBL" id="ACBY02000001">
    <property type="protein sequence ID" value="EFB77643.1"/>
    <property type="molecule type" value="Genomic_DNA"/>
</dbReference>
<dbReference type="InterPro" id="IPR029055">
    <property type="entry name" value="Ntn_hydrolases_N"/>
</dbReference>
<dbReference type="Gene3D" id="3.60.60.10">
    <property type="entry name" value="Penicillin V Acylase, Chain A"/>
    <property type="match status" value="1"/>
</dbReference>
<evidence type="ECO:0000256" key="3">
    <source>
        <dbReference type="ARBA" id="ARBA00022801"/>
    </source>
</evidence>
<evidence type="ECO:0000256" key="4">
    <source>
        <dbReference type="ARBA" id="ARBA00023098"/>
    </source>
</evidence>
<keyword evidence="4" id="KW-0443">Lipid metabolism</keyword>
<dbReference type="InterPro" id="IPR052193">
    <property type="entry name" value="Peptidase_C59"/>
</dbReference>
<evidence type="ECO:0000256" key="8">
    <source>
        <dbReference type="ARBA" id="ARBA00047285"/>
    </source>
</evidence>
<dbReference type="NCBIfam" id="NF038245">
    <property type="entry name" value="bile_salt_hydro"/>
    <property type="match status" value="1"/>
</dbReference>
<dbReference type="PANTHER" id="PTHR35527">
    <property type="entry name" value="CHOLOYLGLYCINE HYDROLASE"/>
    <property type="match status" value="1"/>
</dbReference>
<comment type="catalytic activity">
    <reaction evidence="9">
        <text>taurodeoxycholate + H2O = deoxycholate + taurine</text>
        <dbReference type="Rhea" id="RHEA:47556"/>
        <dbReference type="ChEBI" id="CHEBI:15377"/>
        <dbReference type="ChEBI" id="CHEBI:23614"/>
        <dbReference type="ChEBI" id="CHEBI:36261"/>
        <dbReference type="ChEBI" id="CHEBI:507393"/>
    </reaction>
    <physiologicalReaction direction="left-to-right" evidence="9">
        <dbReference type="Rhea" id="RHEA:47557"/>
    </physiologicalReaction>
</comment>
<dbReference type="EC" id="3.5.1.24" evidence="5"/>
<name>D1PI43_9FIRM</name>
<comment type="catalytic activity">
    <reaction evidence="8">
        <text>cholate + taurine = taurocholate + H2O</text>
        <dbReference type="Rhea" id="RHEA:47108"/>
        <dbReference type="ChEBI" id="CHEBI:15377"/>
        <dbReference type="ChEBI" id="CHEBI:29747"/>
        <dbReference type="ChEBI" id="CHEBI:36257"/>
        <dbReference type="ChEBI" id="CHEBI:507393"/>
    </reaction>
    <physiologicalReaction direction="right-to-left" evidence="8">
        <dbReference type="Rhea" id="RHEA:47110"/>
    </physiologicalReaction>
</comment>
<dbReference type="eggNOG" id="COG3049">
    <property type="taxonomic scope" value="Bacteria"/>
</dbReference>
<sequence>MGRTRRGYTVRKANKEAIIMCTSVAFWDRGLYGRNLDLEYHFGEQVVITPRDHEFTFHHREPLSHHYGMIGMASVARDTPLYAEAVNEKGLYMAGLYFPGNAVYFEEPDPALLNLAPYELIPLVLGSCATAAEARTLLATVRLAAIPFAPGFPLAALHWQVAGPDGGFVMEPLADGLHFYDDAAGVLTNNPPYPHQVMNLNNYRHLSPRTPENTFAPALDLAVYGQGLGALGLPGDASPMSRFVKAAFLRHHAAFPEDRAGQVSQFFHILDAVSMVRGSVVTPEGRCDETTYACCCDGQEGVYYYHTYDSGCLHAVRMTEDALTGDGLRVFPLADKPQFVWDN</sequence>
<proteinExistence type="inferred from homology"/>
<accession>D1PI43</accession>
<dbReference type="HOGENOM" id="CLU_045206_1_1_9"/>
<evidence type="ECO:0000313" key="11">
    <source>
        <dbReference type="EMBL" id="EFB77643.1"/>
    </source>
</evidence>
<evidence type="ECO:0000256" key="6">
    <source>
        <dbReference type="ARBA" id="ARBA00044804"/>
    </source>
</evidence>
<organism evidence="11 12">
    <name type="scientific">Subdoligranulum variabile DSM 15176</name>
    <dbReference type="NCBI Taxonomy" id="411471"/>
    <lineage>
        <taxon>Bacteria</taxon>
        <taxon>Bacillati</taxon>
        <taxon>Bacillota</taxon>
        <taxon>Clostridia</taxon>
        <taxon>Eubacteriales</taxon>
        <taxon>Oscillospiraceae</taxon>
        <taxon>Subdoligranulum</taxon>
    </lineage>
</organism>
<dbReference type="MEROPS" id="C59.951"/>
<evidence type="ECO:0000313" key="12">
    <source>
        <dbReference type="Proteomes" id="UP000003438"/>
    </source>
</evidence>
<dbReference type="AlphaFoldDB" id="D1PI43"/>
<comment type="similarity">
    <text evidence="2">Belongs to the peptidase C59 family.</text>
</comment>
<dbReference type="Proteomes" id="UP000003438">
    <property type="component" value="Unassembled WGS sequence"/>
</dbReference>
<evidence type="ECO:0000256" key="5">
    <source>
        <dbReference type="ARBA" id="ARBA00044769"/>
    </source>
</evidence>
<dbReference type="GO" id="GO:0045302">
    <property type="term" value="F:choloylglycine hydrolase activity"/>
    <property type="evidence" value="ECO:0007669"/>
    <property type="project" value="UniProtKB-EC"/>
</dbReference>
<dbReference type="Pfam" id="PF02275">
    <property type="entry name" value="CBAH"/>
    <property type="match status" value="1"/>
</dbReference>
<keyword evidence="12" id="KW-1185">Reference proteome</keyword>
<dbReference type="SUPFAM" id="SSF56235">
    <property type="entry name" value="N-terminal nucleophile aminohydrolases (Ntn hydrolases)"/>
    <property type="match status" value="1"/>
</dbReference>
<evidence type="ECO:0000256" key="9">
    <source>
        <dbReference type="ARBA" id="ARBA00048897"/>
    </source>
</evidence>
<dbReference type="InterPro" id="IPR029132">
    <property type="entry name" value="CBAH/NAAA_C"/>
</dbReference>
<reference evidence="11" key="1">
    <citation type="submission" date="2009-12" db="EMBL/GenBank/DDBJ databases">
        <authorList>
            <person name="Weinstock G."/>
            <person name="Sodergren E."/>
            <person name="Clifton S."/>
            <person name="Fulton L."/>
            <person name="Fulton B."/>
            <person name="Courtney L."/>
            <person name="Fronick C."/>
            <person name="Harrison M."/>
            <person name="Strong C."/>
            <person name="Farmer C."/>
            <person name="Delahaunty K."/>
            <person name="Markovic C."/>
            <person name="Hall O."/>
            <person name="Minx P."/>
            <person name="Tomlinson C."/>
            <person name="Mitreva M."/>
            <person name="Nelson J."/>
            <person name="Hou S."/>
            <person name="Wollam A."/>
            <person name="Pepin K.H."/>
            <person name="Johnson M."/>
            <person name="Bhonagiri V."/>
            <person name="Nash W.E."/>
            <person name="Warren W."/>
            <person name="Chinwalla A."/>
            <person name="Mardis E.R."/>
            <person name="Wilson R.K."/>
        </authorList>
    </citation>
    <scope>NUCLEOTIDE SEQUENCE [LARGE SCALE GENOMIC DNA]</scope>
    <source>
        <strain evidence="11">DSM 15176</strain>
    </source>
</reference>
<evidence type="ECO:0000256" key="7">
    <source>
        <dbReference type="ARBA" id="ARBA00044806"/>
    </source>
</evidence>
<evidence type="ECO:0000259" key="10">
    <source>
        <dbReference type="Pfam" id="PF02275"/>
    </source>
</evidence>
<dbReference type="STRING" id="411471.SUBVAR_04008"/>
<protein>
    <recommendedName>
        <fullName evidence="5">choloylglycine hydrolase</fullName>
        <ecNumber evidence="5">3.5.1.24</ecNumber>
    </recommendedName>
    <alternativeName>
        <fullName evidence="6">Bile salt hydrolase</fullName>
    </alternativeName>
    <alternativeName>
        <fullName evidence="7">Choloylglycine hydrolase</fullName>
    </alternativeName>
</protein>
<dbReference type="CDD" id="cd00542">
    <property type="entry name" value="Ntn_PVA"/>
    <property type="match status" value="1"/>
</dbReference>
<gene>
    <name evidence="11" type="ORF">SUBVAR_04008</name>
</gene>
<dbReference type="GO" id="GO:0006629">
    <property type="term" value="P:lipid metabolic process"/>
    <property type="evidence" value="ECO:0007669"/>
    <property type="project" value="UniProtKB-KW"/>
</dbReference>